<reference evidence="1 2" key="1">
    <citation type="journal article" date="2020" name="Phytopathology">
        <title>Genome Sequence Resources of Colletotrichum truncatum, C. plurivorum, C. musicola, and C. sojae: Four Species Pathogenic to Soybean (Glycine max).</title>
        <authorList>
            <person name="Rogerio F."/>
            <person name="Boufleur T.R."/>
            <person name="Ciampi-Guillardi M."/>
            <person name="Sukno S.A."/>
            <person name="Thon M.R."/>
            <person name="Massola Junior N.S."/>
            <person name="Baroncelli R."/>
        </authorList>
    </citation>
    <scope>NUCLEOTIDE SEQUENCE [LARGE SCALE GENOMIC DNA]</scope>
    <source>
        <strain evidence="1 2">CMES1059</strain>
    </source>
</reference>
<sequence length="397" mass="44206">MGSCFSKSLTNDAEPDLFRAADIPSNLPHAIYPFNEHNESCRVLRPWQIHGEKSRNFRYVIYTINNNLLTKQQSIAQEVTLKHILQLASIHGLNVLVKCLDYSSDADHDPEAAKEQQLYMDMLAADFASDLVSMWDCRRPHPTSSRGTARILTSEERIDAAINKIRHSREIGDSDAKSQVEPELVAALSRFTQEWPLDEFLMRKDEICDQAPTVTAEGISKLQAQFILQTRVAYASLTSETGAAPTVAISFVPDEIPNITLTNIKRHLKTVFDILSEEVNEFGKAMRHDLYTIQLISLGTTSSRGGGQWNILDGLGQRGGDIIDHLHLDCNALLTHGPGPFLGQKIMLGSIEPEIDRVPAGGSATQEFYGNGGFPVTKEHMEECFCQKKPAEAYIVR</sequence>
<keyword evidence="2" id="KW-1185">Reference proteome</keyword>
<dbReference type="Proteomes" id="UP000805649">
    <property type="component" value="Unassembled WGS sequence"/>
</dbReference>
<accession>A0ACC3YCR9</accession>
<evidence type="ECO:0000313" key="1">
    <source>
        <dbReference type="EMBL" id="KAL0929592.1"/>
    </source>
</evidence>
<comment type="caution">
    <text evidence="1">The sequence shown here is derived from an EMBL/GenBank/DDBJ whole genome shotgun (WGS) entry which is preliminary data.</text>
</comment>
<organism evidence="1 2">
    <name type="scientific">Colletotrichum truncatum</name>
    <name type="common">Anthracnose fungus</name>
    <name type="synonym">Colletotrichum capsici</name>
    <dbReference type="NCBI Taxonomy" id="5467"/>
    <lineage>
        <taxon>Eukaryota</taxon>
        <taxon>Fungi</taxon>
        <taxon>Dikarya</taxon>
        <taxon>Ascomycota</taxon>
        <taxon>Pezizomycotina</taxon>
        <taxon>Sordariomycetes</taxon>
        <taxon>Hypocreomycetidae</taxon>
        <taxon>Glomerellales</taxon>
        <taxon>Glomerellaceae</taxon>
        <taxon>Colletotrichum</taxon>
        <taxon>Colletotrichum truncatum species complex</taxon>
    </lineage>
</organism>
<name>A0ACC3YCR9_COLTU</name>
<proteinExistence type="predicted"/>
<dbReference type="EMBL" id="VUJX02000016">
    <property type="protein sequence ID" value="KAL0929592.1"/>
    <property type="molecule type" value="Genomic_DNA"/>
</dbReference>
<protein>
    <submittedName>
        <fullName evidence="1">Uncharacterized protein</fullName>
    </submittedName>
</protein>
<gene>
    <name evidence="1" type="ORF">CTRU02_215491</name>
</gene>
<evidence type="ECO:0000313" key="2">
    <source>
        <dbReference type="Proteomes" id="UP000805649"/>
    </source>
</evidence>